<dbReference type="Gene3D" id="3.40.47.10">
    <property type="match status" value="1"/>
</dbReference>
<sequence>MDITAWTALSPYGTGGGPFAEAVRAGRPAAAAADPADVPDTEVCLVPGFDPRAALGRRGTRAMDRVTGLAVAAVGALVADRPAGPGTALVLGTTGGSAQSMTDFTAASLTGERPFDVAPAAVPGAVMNCAAGQCALRHGLTGPNITIAGGRASGLLGLAHARRLLLAGRAAAVLCGAAEEYSPARSWLEHHGRDGAPARLGEGAAVLRLERAGTPGALARVLAVASGVDAALADVARRALDRARVAPAGVWAATPGLEGAGVPARAAARMPDARGLIGDTGAVAAVFQIAAALAALADAAGRVAVVAGADPAGQVSAAVLRMA</sequence>
<dbReference type="InterPro" id="IPR016039">
    <property type="entry name" value="Thiolase-like"/>
</dbReference>
<dbReference type="RefSeq" id="WP_220170283.1">
    <property type="nucleotide sequence ID" value="NZ_JAIBOA010000029.1"/>
</dbReference>
<protein>
    <recommendedName>
        <fullName evidence="1">Beta-ketoacyl synthase-like N-terminal domain-containing protein</fullName>
    </recommendedName>
</protein>
<dbReference type="EMBL" id="JAIBOA010000029">
    <property type="protein sequence ID" value="MBW8487051.1"/>
    <property type="molecule type" value="Genomic_DNA"/>
</dbReference>
<name>A0ABS7G3C9_9ACTN</name>
<gene>
    <name evidence="2" type="ORF">K1Y72_32115</name>
</gene>
<evidence type="ECO:0000259" key="1">
    <source>
        <dbReference type="Pfam" id="PF00109"/>
    </source>
</evidence>
<dbReference type="Pfam" id="PF00109">
    <property type="entry name" value="ketoacyl-synt"/>
    <property type="match status" value="1"/>
</dbReference>
<dbReference type="InterPro" id="IPR014030">
    <property type="entry name" value="Ketoacyl_synth_N"/>
</dbReference>
<comment type="caution">
    <text evidence="2">The sequence shown here is derived from an EMBL/GenBank/DDBJ whole genome shotgun (WGS) entry which is preliminary data.</text>
</comment>
<accession>A0ABS7G3C9</accession>
<evidence type="ECO:0000313" key="2">
    <source>
        <dbReference type="EMBL" id="MBW8487051.1"/>
    </source>
</evidence>
<organism evidence="2 3">
    <name type="scientific">Actinomadura parmotrematis</name>
    <dbReference type="NCBI Taxonomy" id="2864039"/>
    <lineage>
        <taxon>Bacteria</taxon>
        <taxon>Bacillati</taxon>
        <taxon>Actinomycetota</taxon>
        <taxon>Actinomycetes</taxon>
        <taxon>Streptosporangiales</taxon>
        <taxon>Thermomonosporaceae</taxon>
        <taxon>Actinomadura</taxon>
    </lineage>
</organism>
<keyword evidence="3" id="KW-1185">Reference proteome</keyword>
<feature type="domain" description="Beta-ketoacyl synthase-like N-terminal" evidence="1">
    <location>
        <begin position="48"/>
        <end position="180"/>
    </location>
</feature>
<dbReference type="Proteomes" id="UP000774570">
    <property type="component" value="Unassembled WGS sequence"/>
</dbReference>
<dbReference type="SUPFAM" id="SSF53901">
    <property type="entry name" value="Thiolase-like"/>
    <property type="match status" value="1"/>
</dbReference>
<proteinExistence type="predicted"/>
<reference evidence="2 3" key="1">
    <citation type="submission" date="2021-07" db="EMBL/GenBank/DDBJ databases">
        <title>Actinomadura sp. PM05-2 isolated from lichen.</title>
        <authorList>
            <person name="Somphong A."/>
            <person name="Phongsopitanun W."/>
            <person name="Tanasupawat S."/>
            <person name="Peongsungnone V."/>
        </authorList>
    </citation>
    <scope>NUCLEOTIDE SEQUENCE [LARGE SCALE GENOMIC DNA]</scope>
    <source>
        <strain evidence="2 3">PM05-2</strain>
    </source>
</reference>
<evidence type="ECO:0000313" key="3">
    <source>
        <dbReference type="Proteomes" id="UP000774570"/>
    </source>
</evidence>